<dbReference type="GO" id="GO:0043874">
    <property type="term" value="F:acireductone synthase activity"/>
    <property type="evidence" value="ECO:0007669"/>
    <property type="project" value="InterPro"/>
</dbReference>
<dbReference type="Gene3D" id="3.40.50.1000">
    <property type="entry name" value="HAD superfamily/HAD-like"/>
    <property type="match status" value="1"/>
</dbReference>
<gene>
    <name evidence="2" type="primary">LOC113796418</name>
</gene>
<dbReference type="InParanoid" id="A0A6P6YAW2"/>
<dbReference type="InterPro" id="IPR023214">
    <property type="entry name" value="HAD_sf"/>
</dbReference>
<name>A0A6P6YAW2_DERPT</name>
<dbReference type="OMA" id="DILEXAN"/>
<accession>A0A6P6YAW2</accession>
<evidence type="ECO:0000313" key="1">
    <source>
        <dbReference type="Proteomes" id="UP000515146"/>
    </source>
</evidence>
<dbReference type="SUPFAM" id="SSF56784">
    <property type="entry name" value="HAD-like"/>
    <property type="match status" value="1"/>
</dbReference>
<dbReference type="NCBIfam" id="TIGR01691">
    <property type="entry name" value="enolase-ppase"/>
    <property type="match status" value="1"/>
</dbReference>
<dbReference type="GO" id="GO:0019509">
    <property type="term" value="P:L-methionine salvage from methylthioadenosine"/>
    <property type="evidence" value="ECO:0007669"/>
    <property type="project" value="InterPro"/>
</dbReference>
<dbReference type="GeneID" id="113796418"/>
<organism evidence="1 2">
    <name type="scientific">Dermatophagoides pteronyssinus</name>
    <name type="common">European house dust mite</name>
    <dbReference type="NCBI Taxonomy" id="6956"/>
    <lineage>
        <taxon>Eukaryota</taxon>
        <taxon>Metazoa</taxon>
        <taxon>Ecdysozoa</taxon>
        <taxon>Arthropoda</taxon>
        <taxon>Chelicerata</taxon>
        <taxon>Arachnida</taxon>
        <taxon>Acari</taxon>
        <taxon>Acariformes</taxon>
        <taxon>Sarcoptiformes</taxon>
        <taxon>Astigmata</taxon>
        <taxon>Psoroptidia</taxon>
        <taxon>Analgoidea</taxon>
        <taxon>Pyroglyphidae</taxon>
        <taxon>Dermatophagoidinae</taxon>
        <taxon>Dermatophagoides</taxon>
    </lineage>
</organism>
<reference evidence="2" key="1">
    <citation type="submission" date="2025-08" db="UniProtKB">
        <authorList>
            <consortium name="RefSeq"/>
        </authorList>
    </citation>
    <scope>IDENTIFICATION</scope>
    <source>
        <strain evidence="2">Airmid</strain>
    </source>
</reference>
<dbReference type="Pfam" id="PF00702">
    <property type="entry name" value="Hydrolase"/>
    <property type="match status" value="1"/>
</dbReference>
<dbReference type="OrthoDB" id="6494414at2759"/>
<evidence type="ECO:0000313" key="2">
    <source>
        <dbReference type="RefSeq" id="XP_027202492.1"/>
    </source>
</evidence>
<dbReference type="GO" id="GO:0000287">
    <property type="term" value="F:magnesium ion binding"/>
    <property type="evidence" value="ECO:0007669"/>
    <property type="project" value="InterPro"/>
</dbReference>
<dbReference type="RefSeq" id="XP_027202492.1">
    <property type="nucleotide sequence ID" value="XM_027346691.1"/>
</dbReference>
<dbReference type="PANTHER" id="PTHR20371:SF1">
    <property type="entry name" value="ENOLASE-PHOSPHATASE E1"/>
    <property type="match status" value="1"/>
</dbReference>
<protein>
    <submittedName>
        <fullName evidence="2">Enolase-phosphatase E1-like</fullName>
    </submittedName>
</protein>
<sequence>MVRIRKPSVIICDVEGTTTSVRFWHEVIAPFIRENLASCLHDTWHQPETIDVVSGIRFKTAEDIRNGDTEIPPILDENSPRKDMIDSIVKNVCYQMQQRKQSNELKAVHLLVWLYGYQNELLKGHVYPDVQPAFQQWKHNQGIRVFTFATGDTIVQKMLFGCSLMGNLIPLIEDFFNYDSVGKKTDPESYRIISKRIQIQCNSMAFLSDNLAELKACQTAGVQPILVIRSHNRDLLDPSIQQALPYKYIRSFEELEFY</sequence>
<dbReference type="Gene3D" id="1.10.720.60">
    <property type="match status" value="1"/>
</dbReference>
<dbReference type="PANTHER" id="PTHR20371">
    <property type="entry name" value="ENOLASE-PHOSPHATASE E1"/>
    <property type="match status" value="1"/>
</dbReference>
<keyword evidence="1" id="KW-1185">Reference proteome</keyword>
<dbReference type="KEGG" id="dpte:113796418"/>
<dbReference type="Proteomes" id="UP000515146">
    <property type="component" value="Unplaced"/>
</dbReference>
<dbReference type="InterPro" id="IPR023943">
    <property type="entry name" value="Enolase-ppase_E1"/>
</dbReference>
<dbReference type="AlphaFoldDB" id="A0A6P6YAW2"/>
<dbReference type="InterPro" id="IPR036412">
    <property type="entry name" value="HAD-like_sf"/>
</dbReference>
<proteinExistence type="predicted"/>